<name>A0A4Y2NLM4_ARAVE</name>
<organism evidence="1 2">
    <name type="scientific">Araneus ventricosus</name>
    <name type="common">Orbweaver spider</name>
    <name type="synonym">Epeira ventricosa</name>
    <dbReference type="NCBI Taxonomy" id="182803"/>
    <lineage>
        <taxon>Eukaryota</taxon>
        <taxon>Metazoa</taxon>
        <taxon>Ecdysozoa</taxon>
        <taxon>Arthropoda</taxon>
        <taxon>Chelicerata</taxon>
        <taxon>Arachnida</taxon>
        <taxon>Araneae</taxon>
        <taxon>Araneomorphae</taxon>
        <taxon>Entelegynae</taxon>
        <taxon>Araneoidea</taxon>
        <taxon>Araneidae</taxon>
        <taxon>Araneus</taxon>
    </lineage>
</organism>
<protein>
    <submittedName>
        <fullName evidence="1">Uncharacterized protein</fullName>
    </submittedName>
</protein>
<reference evidence="1 2" key="1">
    <citation type="journal article" date="2019" name="Sci. Rep.">
        <title>Orb-weaving spider Araneus ventricosus genome elucidates the spidroin gene catalogue.</title>
        <authorList>
            <person name="Kono N."/>
            <person name="Nakamura H."/>
            <person name="Ohtoshi R."/>
            <person name="Moran D.A.P."/>
            <person name="Shinohara A."/>
            <person name="Yoshida Y."/>
            <person name="Fujiwara M."/>
            <person name="Mori M."/>
            <person name="Tomita M."/>
            <person name="Arakawa K."/>
        </authorList>
    </citation>
    <scope>NUCLEOTIDE SEQUENCE [LARGE SCALE GENOMIC DNA]</scope>
</reference>
<evidence type="ECO:0000313" key="2">
    <source>
        <dbReference type="Proteomes" id="UP000499080"/>
    </source>
</evidence>
<gene>
    <name evidence="1" type="ORF">AVEN_61593_1</name>
</gene>
<evidence type="ECO:0000313" key="1">
    <source>
        <dbReference type="EMBL" id="GBN39744.1"/>
    </source>
</evidence>
<proteinExistence type="predicted"/>
<sequence>MCASKWELIGQLRSETLTLSVLKRGGTHPPPPGGVSITVSPVRYITETIIWAADAAIPKSSPNPHKLRKPWWNDACRDAVRRQKRLWGIFRRCPTTENLIDFMQNATKCPFP</sequence>
<dbReference type="AlphaFoldDB" id="A0A4Y2NLM4"/>
<accession>A0A4Y2NLM4</accession>
<dbReference type="Proteomes" id="UP000499080">
    <property type="component" value="Unassembled WGS sequence"/>
</dbReference>
<dbReference type="OrthoDB" id="10225172at2759"/>
<comment type="caution">
    <text evidence="1">The sequence shown here is derived from an EMBL/GenBank/DDBJ whole genome shotgun (WGS) entry which is preliminary data.</text>
</comment>
<keyword evidence="2" id="KW-1185">Reference proteome</keyword>
<dbReference type="EMBL" id="BGPR01009396">
    <property type="protein sequence ID" value="GBN39744.1"/>
    <property type="molecule type" value="Genomic_DNA"/>
</dbReference>